<evidence type="ECO:0000259" key="3">
    <source>
        <dbReference type="PROSITE" id="PS52035"/>
    </source>
</evidence>
<keyword evidence="2" id="KW-0812">Transmembrane</keyword>
<sequence length="462" mass="52392">MNKQYIPEWATHIPYPSLMADIVMILHALIVLFVIVALPLTIIGGIQRWRWIRNTWFRLTHLVIILVVVIQALSGRYCPLTYVEQDLRLAAGQTSYDTSFVDQWVSRLIYFDLPAWVFMLTYVLFCLAVMYTWWRWPPRVVGYRRKFESRLYMKHNETYPIGTPGKPWDEADLNAWLTRQRVRRSYEKDVLSAIDGLRDDFTVETYGTLPYASLVGRDYPLYLVKSRKWDVNKPILVVTGGVHGYETSGVHGAIRFLQTKAKAYESSVNVLVFPCISPWGYETINRWNPLAVDPNRSFLPEAPAQEAGLAMAALAKIEGDVLMHIDLHETTDTDNSEFRPALAAREGTVNTNWNIPDGFYLVGDSERPTLDFQKAILKSVRKVTHIAEADERNELIGAPIDYPGLIHYAGKRHGLCMGLTDAPYVSTTEVYPDSAQATPEECVEAQVAAVVGGIDFALNARS</sequence>
<keyword evidence="2" id="KW-0472">Membrane</keyword>
<dbReference type="GO" id="GO:0006508">
    <property type="term" value="P:proteolysis"/>
    <property type="evidence" value="ECO:0007669"/>
    <property type="project" value="InterPro"/>
</dbReference>
<dbReference type="SUPFAM" id="SSF53187">
    <property type="entry name" value="Zn-dependent exopeptidases"/>
    <property type="match status" value="1"/>
</dbReference>
<keyword evidence="5" id="KW-1185">Reference proteome</keyword>
<dbReference type="PROSITE" id="PS52035">
    <property type="entry name" value="PEPTIDASE_M14"/>
    <property type="match status" value="1"/>
</dbReference>
<comment type="caution">
    <text evidence="1">Lacks conserved residue(s) required for the propagation of feature annotation.</text>
</comment>
<evidence type="ECO:0000313" key="5">
    <source>
        <dbReference type="Proteomes" id="UP000320359"/>
    </source>
</evidence>
<accession>A0A552X5Z9</accession>
<proteinExistence type="inferred from homology"/>
<dbReference type="CDD" id="cd06231">
    <property type="entry name" value="M14_REP34-like"/>
    <property type="match status" value="1"/>
</dbReference>
<protein>
    <submittedName>
        <fullName evidence="4">DUF2784 family protein</fullName>
    </submittedName>
</protein>
<evidence type="ECO:0000313" key="4">
    <source>
        <dbReference type="EMBL" id="TRW49993.1"/>
    </source>
</evidence>
<feature type="transmembrane region" description="Helical" evidence="2">
    <location>
        <begin position="113"/>
        <end position="134"/>
    </location>
</feature>
<feature type="domain" description="Peptidase M14" evidence="3">
    <location>
        <begin position="182"/>
        <end position="442"/>
    </location>
</feature>
<dbReference type="Proteomes" id="UP000320359">
    <property type="component" value="Unassembled WGS sequence"/>
</dbReference>
<gene>
    <name evidence="4" type="ORF">FM042_03840</name>
</gene>
<feature type="transmembrane region" description="Helical" evidence="2">
    <location>
        <begin position="55"/>
        <end position="73"/>
    </location>
</feature>
<dbReference type="GO" id="GO:0004181">
    <property type="term" value="F:metallocarboxypeptidase activity"/>
    <property type="evidence" value="ECO:0007669"/>
    <property type="project" value="InterPro"/>
</dbReference>
<dbReference type="EMBL" id="VJWL01000001">
    <property type="protein sequence ID" value="TRW49993.1"/>
    <property type="molecule type" value="Genomic_DNA"/>
</dbReference>
<dbReference type="OrthoDB" id="5290048at2"/>
<feature type="transmembrane region" description="Helical" evidence="2">
    <location>
        <begin position="22"/>
        <end position="43"/>
    </location>
</feature>
<organism evidence="4 5">
    <name type="scientific">Aliidiomarina halalkaliphila</name>
    <dbReference type="NCBI Taxonomy" id="2593535"/>
    <lineage>
        <taxon>Bacteria</taxon>
        <taxon>Pseudomonadati</taxon>
        <taxon>Pseudomonadota</taxon>
        <taxon>Gammaproteobacteria</taxon>
        <taxon>Alteromonadales</taxon>
        <taxon>Idiomarinaceae</taxon>
        <taxon>Aliidiomarina</taxon>
    </lineage>
</organism>
<dbReference type="GO" id="GO:0008270">
    <property type="term" value="F:zinc ion binding"/>
    <property type="evidence" value="ECO:0007669"/>
    <property type="project" value="InterPro"/>
</dbReference>
<evidence type="ECO:0000256" key="2">
    <source>
        <dbReference type="SAM" id="Phobius"/>
    </source>
</evidence>
<dbReference type="Pfam" id="PF10861">
    <property type="entry name" value="DUF2784"/>
    <property type="match status" value="1"/>
</dbReference>
<comment type="caution">
    <text evidence="4">The sequence shown here is derived from an EMBL/GenBank/DDBJ whole genome shotgun (WGS) entry which is preliminary data.</text>
</comment>
<dbReference type="InterPro" id="IPR021218">
    <property type="entry name" value="DUF2784"/>
</dbReference>
<comment type="similarity">
    <text evidence="1">Belongs to the peptidase M14 family.</text>
</comment>
<evidence type="ECO:0000256" key="1">
    <source>
        <dbReference type="PROSITE-ProRule" id="PRU01379"/>
    </source>
</evidence>
<name>A0A552X5Z9_9GAMM</name>
<reference evidence="4 5" key="1">
    <citation type="submission" date="2019-07" db="EMBL/GenBank/DDBJ databases">
        <authorList>
            <person name="Yang M."/>
            <person name="Zhao D."/>
            <person name="Xiang H."/>
        </authorList>
    </citation>
    <scope>NUCLEOTIDE SEQUENCE [LARGE SCALE GENOMIC DNA]</scope>
    <source>
        <strain evidence="4 5">IM1326</strain>
    </source>
</reference>
<dbReference type="InterPro" id="IPR000834">
    <property type="entry name" value="Peptidase_M14"/>
</dbReference>
<dbReference type="Gene3D" id="3.40.630.10">
    <property type="entry name" value="Zn peptidases"/>
    <property type="match status" value="1"/>
</dbReference>
<dbReference type="AlphaFoldDB" id="A0A552X5Z9"/>
<keyword evidence="2" id="KW-1133">Transmembrane helix</keyword>